<dbReference type="EMBL" id="DVIU01000238">
    <property type="protein sequence ID" value="HIS37326.1"/>
    <property type="molecule type" value="Genomic_DNA"/>
</dbReference>
<name>A0A9D1JNS5_9BACT</name>
<proteinExistence type="predicted"/>
<reference evidence="1" key="1">
    <citation type="submission" date="2020-10" db="EMBL/GenBank/DDBJ databases">
        <authorList>
            <person name="Gilroy R."/>
        </authorList>
    </citation>
    <scope>NUCLEOTIDE SEQUENCE</scope>
    <source>
        <strain evidence="1">6276</strain>
    </source>
</reference>
<organism evidence="1 2">
    <name type="scientific">Candidatus Scatousia excrementigallinarum</name>
    <dbReference type="NCBI Taxonomy" id="2840935"/>
    <lineage>
        <taxon>Bacteria</taxon>
        <taxon>Candidatus Scatousia</taxon>
    </lineage>
</organism>
<comment type="caution">
    <text evidence="1">The sequence shown here is derived from an EMBL/GenBank/DDBJ whole genome shotgun (WGS) entry which is preliminary data.</text>
</comment>
<reference evidence="1" key="2">
    <citation type="journal article" date="2021" name="PeerJ">
        <title>Extensive microbial diversity within the chicken gut microbiome revealed by metagenomics and culture.</title>
        <authorList>
            <person name="Gilroy R."/>
            <person name="Ravi A."/>
            <person name="Getino M."/>
            <person name="Pursley I."/>
            <person name="Horton D.L."/>
            <person name="Alikhan N.F."/>
            <person name="Baker D."/>
            <person name="Gharbi K."/>
            <person name="Hall N."/>
            <person name="Watson M."/>
            <person name="Adriaenssens E.M."/>
            <person name="Foster-Nyarko E."/>
            <person name="Jarju S."/>
            <person name="Secka A."/>
            <person name="Antonio M."/>
            <person name="Oren A."/>
            <person name="Chaudhuri R.R."/>
            <person name="La Ragione R."/>
            <person name="Hildebrand F."/>
            <person name="Pallen M.J."/>
        </authorList>
    </citation>
    <scope>NUCLEOTIDE SEQUENCE</scope>
    <source>
        <strain evidence="1">6276</strain>
    </source>
</reference>
<protein>
    <submittedName>
        <fullName evidence="1">Uncharacterized protein</fullName>
    </submittedName>
</protein>
<dbReference type="AlphaFoldDB" id="A0A9D1JNS5"/>
<gene>
    <name evidence="1" type="ORF">IAC10_12000</name>
</gene>
<feature type="non-terminal residue" evidence="1">
    <location>
        <position position="1"/>
    </location>
</feature>
<accession>A0A9D1JNS5</accession>
<dbReference type="Proteomes" id="UP000823928">
    <property type="component" value="Unassembled WGS sequence"/>
</dbReference>
<evidence type="ECO:0000313" key="2">
    <source>
        <dbReference type="Proteomes" id="UP000823928"/>
    </source>
</evidence>
<sequence length="157" mass="18217">VNVFKKIIGQNAENYSLKNDANQLIGEVNIKINKYAPGSWSTFEYPEDPSHVFVDELRNYSKPDTPYFNKELEYMKDIGTRLMQIAQRRSDEAMCNGNIKLISKNESKMYYKNVIGMIEEFPPEQNSFGMRFCFRNPNVMILPPYSKEPLSRLQGGL</sequence>
<evidence type="ECO:0000313" key="1">
    <source>
        <dbReference type="EMBL" id="HIS37326.1"/>
    </source>
</evidence>